<feature type="domain" description="GST N-terminal" evidence="1">
    <location>
        <begin position="1"/>
        <end position="74"/>
    </location>
</feature>
<dbReference type="GO" id="GO:0004364">
    <property type="term" value="F:glutathione transferase activity"/>
    <property type="evidence" value="ECO:0007669"/>
    <property type="project" value="TreeGrafter"/>
</dbReference>
<dbReference type="InterPro" id="IPR036282">
    <property type="entry name" value="Glutathione-S-Trfase_C_sf"/>
</dbReference>
<dbReference type="InterPro" id="IPR036249">
    <property type="entry name" value="Thioredoxin-like_sf"/>
</dbReference>
<dbReference type="Pfam" id="PF14497">
    <property type="entry name" value="GST_C_3"/>
    <property type="match status" value="1"/>
</dbReference>
<evidence type="ECO:0000259" key="2">
    <source>
        <dbReference type="PROSITE" id="PS50405"/>
    </source>
</evidence>
<dbReference type="InterPro" id="IPR050213">
    <property type="entry name" value="GST_superfamily"/>
</dbReference>
<dbReference type="InterPro" id="IPR004045">
    <property type="entry name" value="Glutathione_S-Trfase_N"/>
</dbReference>
<dbReference type="PANTHER" id="PTHR11571">
    <property type="entry name" value="GLUTATHIONE S-TRANSFERASE"/>
    <property type="match status" value="1"/>
</dbReference>
<feature type="domain" description="GST C-terminal" evidence="2">
    <location>
        <begin position="76"/>
        <end position="202"/>
    </location>
</feature>
<dbReference type="InterPro" id="IPR010987">
    <property type="entry name" value="Glutathione-S-Trfase_C-like"/>
</dbReference>
<dbReference type="InterPro" id="IPR040079">
    <property type="entry name" value="Glutathione_S-Trfase"/>
</dbReference>
<dbReference type="AlphaFoldDB" id="A0A9E7VH61"/>
<dbReference type="PANTHER" id="PTHR11571:SF252">
    <property type="entry name" value="GLUTATHIONE S-TRANSFERASE"/>
    <property type="match status" value="1"/>
</dbReference>
<dbReference type="Gene3D" id="1.20.1050.10">
    <property type="match status" value="1"/>
</dbReference>
<dbReference type="PROSITE" id="PS50405">
    <property type="entry name" value="GST_CTER"/>
    <property type="match status" value="1"/>
</dbReference>
<dbReference type="SUPFAM" id="SSF47616">
    <property type="entry name" value="GST C-terminal domain-like"/>
    <property type="match status" value="1"/>
</dbReference>
<organism evidence="3">
    <name type="scientific">Macrocystis pyrifera</name>
    <name type="common">Giant kelp</name>
    <name type="synonym">Fucus pyrifer</name>
    <dbReference type="NCBI Taxonomy" id="35122"/>
    <lineage>
        <taxon>Eukaryota</taxon>
        <taxon>Sar</taxon>
        <taxon>Stramenopiles</taxon>
        <taxon>Ochrophyta</taxon>
        <taxon>PX clade</taxon>
        <taxon>Phaeophyceae</taxon>
        <taxon>Laminariales</taxon>
        <taxon>Laminariaceae</taxon>
        <taxon>Macrocystis</taxon>
    </lineage>
</organism>
<proteinExistence type="evidence at transcript level"/>
<reference evidence="3" key="1">
    <citation type="submission" date="2021-11" db="EMBL/GenBank/DDBJ databases">
        <title>Glutathione S- transferase (GST) from Macrocystis pyrifera Increased Copper tolerance of Synechococcus elongatus PCC 7942.</title>
        <authorList>
            <person name="Liang C."/>
            <person name="Zhang X."/>
            <person name="Gu Z."/>
            <person name="Ye N."/>
        </authorList>
    </citation>
    <scope>NUCLEOTIDE SEQUENCE</scope>
</reference>
<dbReference type="SFLD" id="SFLDS00019">
    <property type="entry name" value="Glutathione_Transferase_(cytos"/>
    <property type="match status" value="1"/>
</dbReference>
<sequence>MAPVFHYLAIPARGEATRVALAVAGVDFEDKRMSFEEFGASKFKTCPVYELDGTEYTQSTALLRYAGKLGGTYPEDALEALKVDEIVMILEDVFINIFSTVGMTDEVAQLEKRKALMAGKVKELLEDVARKADANECSAFCVGESLTIADIMLHAVVATCQADFLTGIPTTMVEDICPSLKVVEDAVVEHPKVRAYYYASKA</sequence>
<evidence type="ECO:0000259" key="1">
    <source>
        <dbReference type="PROSITE" id="PS50404"/>
    </source>
</evidence>
<dbReference type="CDD" id="cd03039">
    <property type="entry name" value="GST_N_Sigma_like"/>
    <property type="match status" value="1"/>
</dbReference>
<evidence type="ECO:0000313" key="3">
    <source>
        <dbReference type="EMBL" id="UZD11051.1"/>
    </source>
</evidence>
<dbReference type="SUPFAM" id="SSF52833">
    <property type="entry name" value="Thioredoxin-like"/>
    <property type="match status" value="1"/>
</dbReference>
<accession>A0A9E7VH61</accession>
<dbReference type="Gene3D" id="3.40.30.10">
    <property type="entry name" value="Glutaredoxin"/>
    <property type="match status" value="1"/>
</dbReference>
<dbReference type="EMBL" id="OL362284">
    <property type="protein sequence ID" value="UZD11051.1"/>
    <property type="molecule type" value="mRNA"/>
</dbReference>
<name>A0A9E7VH61_MACPY</name>
<dbReference type="PROSITE" id="PS50404">
    <property type="entry name" value="GST_NTER"/>
    <property type="match status" value="1"/>
</dbReference>
<dbReference type="InterPro" id="IPR004046">
    <property type="entry name" value="GST_C"/>
</dbReference>
<protein>
    <submittedName>
        <fullName evidence="3">Glutathione s-transferase 1</fullName>
    </submittedName>
</protein>
<dbReference type="GO" id="GO:0006749">
    <property type="term" value="P:glutathione metabolic process"/>
    <property type="evidence" value="ECO:0007669"/>
    <property type="project" value="TreeGrafter"/>
</dbReference>